<dbReference type="EMBL" id="CP006585">
    <property type="protein sequence ID" value="AGW13742.1"/>
    <property type="molecule type" value="Genomic_DNA"/>
</dbReference>
<dbReference type="KEGG" id="dgg:DGI_1965"/>
<name>T2GCV9_MEGG1</name>
<dbReference type="RefSeq" id="WP_021760634.1">
    <property type="nucleotide sequence ID" value="NC_022444.1"/>
</dbReference>
<protein>
    <recommendedName>
        <fullName evidence="5">Lipoprotein</fullName>
    </recommendedName>
</protein>
<dbReference type="STRING" id="1121448.DGI_1965"/>
<dbReference type="Proteomes" id="UP000016587">
    <property type="component" value="Chromosome"/>
</dbReference>
<evidence type="ECO:0000313" key="4">
    <source>
        <dbReference type="Proteomes" id="UP000016587"/>
    </source>
</evidence>
<accession>T2GCV9</accession>
<evidence type="ECO:0000313" key="3">
    <source>
        <dbReference type="EMBL" id="AGW13742.1"/>
    </source>
</evidence>
<keyword evidence="4" id="KW-1185">Reference proteome</keyword>
<dbReference type="PATRIC" id="fig|1121448.10.peg.1923"/>
<reference evidence="4" key="2">
    <citation type="submission" date="2013-07" db="EMBL/GenBank/DDBJ databases">
        <authorList>
            <person name="Morais-Silva F.O."/>
            <person name="Rezende A.M."/>
            <person name="Pimentel C."/>
            <person name="Resende D.M."/>
            <person name="Santos C.I."/>
            <person name="Clemente C."/>
            <person name="de Oliveira L.M."/>
            <person name="da Silva S.M."/>
            <person name="Costa D.A."/>
            <person name="Varela-Raposo A."/>
            <person name="Horacio E.C.A."/>
            <person name="Matos M."/>
            <person name="Flores O."/>
            <person name="Ruiz J.C."/>
            <person name="Rodrigues-Pousada C."/>
        </authorList>
    </citation>
    <scope>NUCLEOTIDE SEQUENCE [LARGE SCALE GENOMIC DNA]</scope>
    <source>
        <strain evidence="4">ATCC 19364 / DSM 1382 / NCIMB 9332 / VKM B-1759</strain>
    </source>
</reference>
<feature type="region of interest" description="Disordered" evidence="1">
    <location>
        <begin position="99"/>
        <end position="119"/>
    </location>
</feature>
<feature type="chain" id="PRO_5004599780" description="Lipoprotein" evidence="2">
    <location>
        <begin position="29"/>
        <end position="119"/>
    </location>
</feature>
<evidence type="ECO:0000256" key="1">
    <source>
        <dbReference type="SAM" id="MobiDB-lite"/>
    </source>
</evidence>
<keyword evidence="2" id="KW-0732">Signal</keyword>
<gene>
    <name evidence="3" type="ORF">DGI_1965</name>
</gene>
<reference evidence="3 4" key="1">
    <citation type="journal article" date="2013" name="J. Bacteriol.">
        <title>Roles of HynAB and Ech, the only two hydrogenases found in the model sulfate reducer Desulfovibrio gigas.</title>
        <authorList>
            <person name="Morais-Silva F.O."/>
            <person name="Santos C.I."/>
            <person name="Rodrigues R."/>
            <person name="Pereira I.A."/>
            <person name="Rodrigues-Pousada C."/>
        </authorList>
    </citation>
    <scope>NUCLEOTIDE SEQUENCE [LARGE SCALE GENOMIC DNA]</scope>
    <source>
        <strain evidence="4">ATCC 19364 / DSM 1382 / NCIMB 9332 / VKM B-1759</strain>
    </source>
</reference>
<dbReference type="AlphaFoldDB" id="T2GCV9"/>
<evidence type="ECO:0000256" key="2">
    <source>
        <dbReference type="SAM" id="SignalP"/>
    </source>
</evidence>
<sequence>MLGNVKLFGKMSRAACLGVLALCATACAMFDTLPQAVQFTMVEPGVRKTVPLDSEFGTAGWFEQYDAETDGWYQVKRGPDGAWVRTYRGEQAYKEALEKLREKSSAAPAPSGRDVSGLA</sequence>
<dbReference type="HOGENOM" id="CLU_2057578_0_0_7"/>
<organism evidence="3 4">
    <name type="scientific">Megalodesulfovibrio gigas (strain ATCC 19364 / DSM 1382 / NCIMB 9332 / VKM B-1759)</name>
    <name type="common">Desulfovibrio gigas</name>
    <dbReference type="NCBI Taxonomy" id="1121448"/>
    <lineage>
        <taxon>Bacteria</taxon>
        <taxon>Pseudomonadati</taxon>
        <taxon>Thermodesulfobacteriota</taxon>
        <taxon>Desulfovibrionia</taxon>
        <taxon>Desulfovibrionales</taxon>
        <taxon>Desulfovibrionaceae</taxon>
        <taxon>Megalodesulfovibrio</taxon>
    </lineage>
</organism>
<evidence type="ECO:0008006" key="5">
    <source>
        <dbReference type="Google" id="ProtNLM"/>
    </source>
</evidence>
<proteinExistence type="predicted"/>
<feature type="signal peptide" evidence="2">
    <location>
        <begin position="1"/>
        <end position="28"/>
    </location>
</feature>